<dbReference type="AlphaFoldDB" id="A0A168ERI7"/>
<feature type="region of interest" description="Disordered" evidence="1">
    <location>
        <begin position="94"/>
        <end position="133"/>
    </location>
</feature>
<keyword evidence="3" id="KW-1185">Reference proteome</keyword>
<feature type="region of interest" description="Disordered" evidence="1">
    <location>
        <begin position="601"/>
        <end position="624"/>
    </location>
</feature>
<feature type="region of interest" description="Disordered" evidence="1">
    <location>
        <begin position="1"/>
        <end position="24"/>
    </location>
</feature>
<feature type="region of interest" description="Disordered" evidence="1">
    <location>
        <begin position="180"/>
        <end position="209"/>
    </location>
</feature>
<reference evidence="2 3" key="1">
    <citation type="journal article" date="2016" name="Genome Biol. Evol.">
        <title>Divergent and convergent evolution of fungal pathogenicity.</title>
        <authorList>
            <person name="Shang Y."/>
            <person name="Xiao G."/>
            <person name="Zheng P."/>
            <person name="Cen K."/>
            <person name="Zhan S."/>
            <person name="Wang C."/>
        </authorList>
    </citation>
    <scope>NUCLEOTIDE SEQUENCE [LARGE SCALE GENOMIC DNA]</scope>
    <source>
        <strain evidence="2 3">RCEF 2490</strain>
    </source>
</reference>
<evidence type="ECO:0000313" key="3">
    <source>
        <dbReference type="Proteomes" id="UP000078544"/>
    </source>
</evidence>
<name>A0A168ERI7_9HYPO</name>
<dbReference type="STRING" id="1081109.A0A168ERI7"/>
<evidence type="ECO:0000313" key="2">
    <source>
        <dbReference type="EMBL" id="KZZ99076.1"/>
    </source>
</evidence>
<gene>
    <name evidence="2" type="ORF">AAL_02627</name>
</gene>
<comment type="caution">
    <text evidence="2">The sequence shown here is derived from an EMBL/GenBank/DDBJ whole genome shotgun (WGS) entry which is preliminary data.</text>
</comment>
<dbReference type="EMBL" id="AZGY01000004">
    <property type="protein sequence ID" value="KZZ99076.1"/>
    <property type="molecule type" value="Genomic_DNA"/>
</dbReference>
<organism evidence="2 3">
    <name type="scientific">Moelleriella libera RCEF 2490</name>
    <dbReference type="NCBI Taxonomy" id="1081109"/>
    <lineage>
        <taxon>Eukaryota</taxon>
        <taxon>Fungi</taxon>
        <taxon>Dikarya</taxon>
        <taxon>Ascomycota</taxon>
        <taxon>Pezizomycotina</taxon>
        <taxon>Sordariomycetes</taxon>
        <taxon>Hypocreomycetidae</taxon>
        <taxon>Hypocreales</taxon>
        <taxon>Clavicipitaceae</taxon>
        <taxon>Moelleriella</taxon>
    </lineage>
</organism>
<dbReference type="Proteomes" id="UP000078544">
    <property type="component" value="Unassembled WGS sequence"/>
</dbReference>
<sequence length="624" mass="71548">MDAGTSMAYSRLGQENPRLSSSPVAEEELFEQIFDWRRYCESTTTTHDLEPSHLLGCQSPRNLSKLLPHLAPTTFQLESLAIHDLHTEFGRMRAPFRSSDDDSAATSSDYSGQSPPGLSQEGGSSSPSDHSGSVFLDHAEERTHSTDVTLQEVQAQDDEWTYPRTDLAKAARRGYPTHIFVQGEYPGPEARPAAGIKRRRSLKDTERRPRQLVDPVQTADVRKSGACVPCRVTKTRCLDNGVCPTCRKAFPDHSHLVCTRMSPAMAWPVMAKVPDFWSSFAAEEEYLCSGPRFFTGSPRDIAIFFERSSPPLAATVQAYRSTSNNSESGTLRTAAFPREKVPSHPKLQKWVEDQMKLERGPEFSSVLQNFLRVYSKEGLRKLPKHDLARAVHKMNCFFRIWKMPSFMCIDPSKKLAPLPISVQAQLRSIARKALDRLEYDVLKMLDDCLGQQSSPKAEERVVIWASMWQLMLMYRELLMRFKLHLEQMIEDPSSPDEFIETQKQQYRRLVEGFYPLLAVFYHYQFRTKKSIEHSFDWLDTISSSYVSREEKDQIRHFGMQLLASRRDLYDYIKSVADDAEVDNMLWTFVVRHELAKLNARRRNPKGSLPRSRKVHEAGDEYDDE</sequence>
<proteinExistence type="predicted"/>
<protein>
    <submittedName>
        <fullName evidence="2">Uncharacterized protein</fullName>
    </submittedName>
</protein>
<evidence type="ECO:0000256" key="1">
    <source>
        <dbReference type="SAM" id="MobiDB-lite"/>
    </source>
</evidence>
<accession>A0A168ERI7</accession>
<feature type="compositionally biased region" description="Low complexity" evidence="1">
    <location>
        <begin position="104"/>
        <end position="133"/>
    </location>
</feature>
<dbReference type="OrthoDB" id="5426982at2759"/>